<dbReference type="STRING" id="1514105.AOC36_08295"/>
<reference evidence="11 12" key="1">
    <citation type="submission" date="2015-10" db="EMBL/GenBank/DDBJ databases">
        <title>Erysipelothrix larvae sp. LV19 isolated from the larval gut of the rhinoceros beetle, Trypoxylus dichotomus.</title>
        <authorList>
            <person name="Lim S."/>
            <person name="Kim B.-C."/>
        </authorList>
    </citation>
    <scope>NUCLEOTIDE SEQUENCE [LARGE SCALE GENOMIC DNA]</scope>
    <source>
        <strain evidence="11 12">LV19</strain>
    </source>
</reference>
<dbReference type="NCBIfam" id="TIGR01427">
    <property type="entry name" value="PTS_IIC_fructo"/>
    <property type="match status" value="1"/>
</dbReference>
<evidence type="ECO:0000256" key="8">
    <source>
        <dbReference type="ARBA" id="ARBA00023136"/>
    </source>
</evidence>
<protein>
    <submittedName>
        <fullName evidence="11">PTS fructose transporter subunit IIC</fullName>
    </submittedName>
</protein>
<keyword evidence="2" id="KW-0813">Transport</keyword>
<dbReference type="KEGG" id="erl:AOC36_08295"/>
<feature type="transmembrane region" description="Helical" evidence="9">
    <location>
        <begin position="58"/>
        <end position="83"/>
    </location>
</feature>
<dbReference type="InterPro" id="IPR013014">
    <property type="entry name" value="PTS_EIIC_2"/>
</dbReference>
<dbReference type="GO" id="GO:0008982">
    <property type="term" value="F:protein-N(PI)-phosphohistidine-sugar phosphotransferase activity"/>
    <property type="evidence" value="ECO:0007669"/>
    <property type="project" value="InterPro"/>
</dbReference>
<dbReference type="GO" id="GO:0005886">
    <property type="term" value="C:plasma membrane"/>
    <property type="evidence" value="ECO:0007669"/>
    <property type="project" value="UniProtKB-SubCell"/>
</dbReference>
<proteinExistence type="predicted"/>
<dbReference type="OrthoDB" id="9782569at2"/>
<dbReference type="EMBL" id="CP013213">
    <property type="protein sequence ID" value="AMC93985.1"/>
    <property type="molecule type" value="Genomic_DNA"/>
</dbReference>
<evidence type="ECO:0000259" key="10">
    <source>
        <dbReference type="PROSITE" id="PS51104"/>
    </source>
</evidence>
<evidence type="ECO:0000256" key="6">
    <source>
        <dbReference type="ARBA" id="ARBA00022692"/>
    </source>
</evidence>
<feature type="transmembrane region" description="Helical" evidence="9">
    <location>
        <begin position="319"/>
        <end position="339"/>
    </location>
</feature>
<feature type="transmembrane region" description="Helical" evidence="9">
    <location>
        <begin position="280"/>
        <end position="299"/>
    </location>
</feature>
<evidence type="ECO:0000256" key="2">
    <source>
        <dbReference type="ARBA" id="ARBA00022448"/>
    </source>
</evidence>
<keyword evidence="3" id="KW-1003">Cell membrane</keyword>
<evidence type="ECO:0000256" key="1">
    <source>
        <dbReference type="ARBA" id="ARBA00004429"/>
    </source>
</evidence>
<keyword evidence="5" id="KW-0598">Phosphotransferase system</keyword>
<organism evidence="11 12">
    <name type="scientific">Erysipelothrix larvae</name>
    <dbReference type="NCBI Taxonomy" id="1514105"/>
    <lineage>
        <taxon>Bacteria</taxon>
        <taxon>Bacillati</taxon>
        <taxon>Bacillota</taxon>
        <taxon>Erysipelotrichia</taxon>
        <taxon>Erysipelotrichales</taxon>
        <taxon>Erysipelotrichaceae</taxon>
        <taxon>Erysipelothrix</taxon>
    </lineage>
</organism>
<accession>A0A0X8H0T0</accession>
<evidence type="ECO:0000256" key="5">
    <source>
        <dbReference type="ARBA" id="ARBA00022683"/>
    </source>
</evidence>
<keyword evidence="4" id="KW-0762">Sugar transport</keyword>
<evidence type="ECO:0000313" key="12">
    <source>
        <dbReference type="Proteomes" id="UP000063781"/>
    </source>
</evidence>
<feature type="transmembrane region" description="Helical" evidence="9">
    <location>
        <begin position="104"/>
        <end position="125"/>
    </location>
</feature>
<name>A0A0X8H0T0_9FIRM</name>
<dbReference type="RefSeq" id="WP_067633283.1">
    <property type="nucleotide sequence ID" value="NZ_CP013213.1"/>
</dbReference>
<gene>
    <name evidence="11" type="ORF">AOC36_08295</name>
</gene>
<keyword evidence="7 9" id="KW-1133">Transmembrane helix</keyword>
<dbReference type="PANTHER" id="PTHR30505:SF0">
    <property type="entry name" value="FRUCTOSE-LIKE PTS SYSTEM EIIBC COMPONENT-RELATED"/>
    <property type="match status" value="1"/>
</dbReference>
<keyword evidence="6 9" id="KW-0812">Transmembrane</keyword>
<feature type="domain" description="PTS EIIC type-2" evidence="10">
    <location>
        <begin position="18"/>
        <end position="350"/>
    </location>
</feature>
<dbReference type="GO" id="GO:0005351">
    <property type="term" value="F:carbohydrate:proton symporter activity"/>
    <property type="evidence" value="ECO:0007669"/>
    <property type="project" value="InterPro"/>
</dbReference>
<dbReference type="AlphaFoldDB" id="A0A0X8H0T0"/>
<evidence type="ECO:0000256" key="7">
    <source>
        <dbReference type="ARBA" id="ARBA00022989"/>
    </source>
</evidence>
<dbReference type="PANTHER" id="PTHR30505">
    <property type="entry name" value="FRUCTOSE-LIKE PERMEASE"/>
    <property type="match status" value="1"/>
</dbReference>
<evidence type="ECO:0000256" key="3">
    <source>
        <dbReference type="ARBA" id="ARBA00022475"/>
    </source>
</evidence>
<dbReference type="InterPro" id="IPR050864">
    <property type="entry name" value="Bacterial_PTS_Sugar_Transport"/>
</dbReference>
<evidence type="ECO:0000256" key="4">
    <source>
        <dbReference type="ARBA" id="ARBA00022597"/>
    </source>
</evidence>
<keyword evidence="12" id="KW-1185">Reference proteome</keyword>
<sequence>MATITRKNNKKVSQGEKIKASFLTGTSYMIPVIVAGGIIMAIAKAIGGYDVANNPGTFAYLINQIGASAFFFSVPILTAAIAYSIGDRPAIGPALAIGYLSNEINAGFVGGLIGGFLVGYMVLAFKKLKVPNWATGIMPILVIPVTVTLAVGCIFQFIIGEPIAFVMNAMVNWLASLQGGSKFILGAVMGTCWGIDFGGPFTKTAASFANGLNADGVYGPTSVKMAAGMAPPLGMALAVLLARKKFTQADIENAKVAVPLSMCYITEGAIPFYLNDPIRVWCSTIPGSAVAGGLALMWGVESPALHGGIFVVPMMNNPLVFLTCLGIGTIITGVIYAIIKKPLTEEAALD</sequence>
<evidence type="ECO:0000313" key="11">
    <source>
        <dbReference type="EMBL" id="AMC93985.1"/>
    </source>
</evidence>
<dbReference type="PROSITE" id="PS51104">
    <property type="entry name" value="PTS_EIIC_TYPE_2"/>
    <property type="match status" value="1"/>
</dbReference>
<dbReference type="Proteomes" id="UP000063781">
    <property type="component" value="Chromosome"/>
</dbReference>
<dbReference type="GO" id="GO:0090563">
    <property type="term" value="F:protein-phosphocysteine-sugar phosphotransferase activity"/>
    <property type="evidence" value="ECO:0007669"/>
    <property type="project" value="TreeGrafter"/>
</dbReference>
<dbReference type="InterPro" id="IPR006327">
    <property type="entry name" value="PTS_IIC_fruc"/>
</dbReference>
<feature type="transmembrane region" description="Helical" evidence="9">
    <location>
        <begin position="137"/>
        <end position="159"/>
    </location>
</feature>
<dbReference type="GO" id="GO:0009401">
    <property type="term" value="P:phosphoenolpyruvate-dependent sugar phosphotransferase system"/>
    <property type="evidence" value="ECO:0007669"/>
    <property type="project" value="UniProtKB-KW"/>
</dbReference>
<keyword evidence="8 9" id="KW-0472">Membrane</keyword>
<feature type="transmembrane region" description="Helical" evidence="9">
    <location>
        <begin position="21"/>
        <end position="46"/>
    </location>
</feature>
<evidence type="ECO:0000256" key="9">
    <source>
        <dbReference type="SAM" id="Phobius"/>
    </source>
</evidence>
<comment type="subcellular location">
    <subcellularLocation>
        <location evidence="1">Cell inner membrane</location>
        <topology evidence="1">Multi-pass membrane protein</topology>
    </subcellularLocation>
</comment>